<dbReference type="AlphaFoldDB" id="A0A0E0MLF4"/>
<reference evidence="1" key="1">
    <citation type="submission" date="2015-04" db="UniProtKB">
        <authorList>
            <consortium name="EnsemblPlants"/>
        </authorList>
    </citation>
    <scope>IDENTIFICATION</scope>
</reference>
<dbReference type="EnsemblPlants" id="OPUNC12G08040.1">
    <property type="protein sequence ID" value="OPUNC12G08040.1"/>
    <property type="gene ID" value="OPUNC12G08040"/>
</dbReference>
<accession>A0A0E0MLF4</accession>
<evidence type="ECO:0008006" key="3">
    <source>
        <dbReference type="Google" id="ProtNLM"/>
    </source>
</evidence>
<dbReference type="eggNOG" id="KOG0157">
    <property type="taxonomic scope" value="Eukaryota"/>
</dbReference>
<dbReference type="Proteomes" id="UP000026962">
    <property type="component" value="Chromosome 12"/>
</dbReference>
<protein>
    <recommendedName>
        <fullName evidence="3">Cytochrome P450</fullName>
    </recommendedName>
</protein>
<organism evidence="1">
    <name type="scientific">Oryza punctata</name>
    <name type="common">Red rice</name>
    <dbReference type="NCBI Taxonomy" id="4537"/>
    <lineage>
        <taxon>Eukaryota</taxon>
        <taxon>Viridiplantae</taxon>
        <taxon>Streptophyta</taxon>
        <taxon>Embryophyta</taxon>
        <taxon>Tracheophyta</taxon>
        <taxon>Spermatophyta</taxon>
        <taxon>Magnoliopsida</taxon>
        <taxon>Liliopsida</taxon>
        <taxon>Poales</taxon>
        <taxon>Poaceae</taxon>
        <taxon>BOP clade</taxon>
        <taxon>Oryzoideae</taxon>
        <taxon>Oryzeae</taxon>
        <taxon>Oryzinae</taxon>
        <taxon>Oryza</taxon>
    </lineage>
</organism>
<proteinExistence type="predicted"/>
<name>A0A0E0MLF4_ORYPU</name>
<dbReference type="GO" id="GO:0004497">
    <property type="term" value="F:monooxygenase activity"/>
    <property type="evidence" value="ECO:0007669"/>
    <property type="project" value="InterPro"/>
</dbReference>
<dbReference type="GO" id="GO:0016705">
    <property type="term" value="F:oxidoreductase activity, acting on paired donors, with incorporation or reduction of molecular oxygen"/>
    <property type="evidence" value="ECO:0007669"/>
    <property type="project" value="InterPro"/>
</dbReference>
<dbReference type="GO" id="GO:0005506">
    <property type="term" value="F:iron ion binding"/>
    <property type="evidence" value="ECO:0007669"/>
    <property type="project" value="InterPro"/>
</dbReference>
<evidence type="ECO:0000313" key="2">
    <source>
        <dbReference type="Proteomes" id="UP000026962"/>
    </source>
</evidence>
<dbReference type="SUPFAM" id="SSF48264">
    <property type="entry name" value="Cytochrome P450"/>
    <property type="match status" value="1"/>
</dbReference>
<reference evidence="1" key="2">
    <citation type="submission" date="2018-05" db="EMBL/GenBank/DDBJ databases">
        <title>OpunRS2 (Oryza punctata Reference Sequence Version 2).</title>
        <authorList>
            <person name="Zhang J."/>
            <person name="Kudrna D."/>
            <person name="Lee S."/>
            <person name="Talag J."/>
            <person name="Welchert J."/>
            <person name="Wing R.A."/>
        </authorList>
    </citation>
    <scope>NUCLEOTIDE SEQUENCE [LARGE SCALE GENOMIC DNA]</scope>
</reference>
<dbReference type="GO" id="GO:0020037">
    <property type="term" value="F:heme binding"/>
    <property type="evidence" value="ECO:0007669"/>
    <property type="project" value="InterPro"/>
</dbReference>
<evidence type="ECO:0000313" key="1">
    <source>
        <dbReference type="EnsemblPlants" id="OPUNC12G08040.1"/>
    </source>
</evidence>
<dbReference type="Gene3D" id="1.10.630.10">
    <property type="entry name" value="Cytochrome P450"/>
    <property type="match status" value="1"/>
</dbReference>
<dbReference type="HOGENOM" id="CLU_1790052_0_0_1"/>
<dbReference type="STRING" id="4537.A0A0E0MLF4"/>
<dbReference type="InterPro" id="IPR036396">
    <property type="entry name" value="Cyt_P450_sf"/>
</dbReference>
<keyword evidence="2" id="KW-1185">Reference proteome</keyword>
<sequence>MWYRDSIMRIIGADSIVNTLGSSHKYIKNMVFRLFGPENLRRDMIKDMQKTAEASLLSWLDHPSIELMEAASSMIFSVTAKKLISYDSVTSDGEMWKQKNVMKMLKEMMDERKKATGRQESIDFFHVLLEELKEKNAMSENVALA</sequence>
<dbReference type="Gramene" id="OPUNC12G08040.1">
    <property type="protein sequence ID" value="OPUNC12G08040.1"/>
    <property type="gene ID" value="OPUNC12G08040"/>
</dbReference>